<evidence type="ECO:0000313" key="2">
    <source>
        <dbReference type="RefSeq" id="XP_026490382.1"/>
    </source>
</evidence>
<organism evidence="1 2">
    <name type="scientific">Vanessa tameamea</name>
    <name type="common">Kamehameha butterfly</name>
    <dbReference type="NCBI Taxonomy" id="334116"/>
    <lineage>
        <taxon>Eukaryota</taxon>
        <taxon>Metazoa</taxon>
        <taxon>Ecdysozoa</taxon>
        <taxon>Arthropoda</taxon>
        <taxon>Hexapoda</taxon>
        <taxon>Insecta</taxon>
        <taxon>Pterygota</taxon>
        <taxon>Neoptera</taxon>
        <taxon>Endopterygota</taxon>
        <taxon>Lepidoptera</taxon>
        <taxon>Glossata</taxon>
        <taxon>Ditrysia</taxon>
        <taxon>Papilionoidea</taxon>
        <taxon>Nymphalidae</taxon>
        <taxon>Nymphalinae</taxon>
        <taxon>Vanessa</taxon>
    </lineage>
</organism>
<sequence length="453" mass="51112">MLAQTRDSFLDDEFGRPVESIMRCEDFKSNFARRLSNRYISRSSVSGSRQDTVLKLRPVEKQEILNNVPERIEQCSQLSKSSNLEQNGEIVKPPDKMIKQNADMRGTEVNALNMEVDTLRWQLAQTEANRQMHIALLKQIVTFLNRVKEHIECQKHEPDVRLDAVSPMVFPRTLNITDLPRSRSVLHVSKNLDYSISPVKKISTRKISKSISNVNGYKDCSSIWSHSKLSLVSENETGQKLTEEMSRLITLANTVLSTKLPDLACACLGNRTDSTLQLTEDAKKDEVNDQNVNASLSLYKKTENEKNVLNTSCDSEAYNGITNKFADMENSILNDFIVSQSPLSFGSENNSSGVKLFEREQPGTQNGLVTSCGKVVRTVDKRNDYNASSNFIEDESGFSSMSSFQEIGIPIISIIPPSPCKEVDYLEEIADETEKWKTDTIELDKQSVKVFWV</sequence>
<evidence type="ECO:0000313" key="1">
    <source>
        <dbReference type="Proteomes" id="UP001652626"/>
    </source>
</evidence>
<keyword evidence="1" id="KW-1185">Reference proteome</keyword>
<dbReference type="RefSeq" id="XP_026490382.1">
    <property type="nucleotide sequence ID" value="XM_026634597.2"/>
</dbReference>
<dbReference type="OrthoDB" id="6600770at2759"/>
<reference evidence="2" key="1">
    <citation type="submission" date="2025-08" db="UniProtKB">
        <authorList>
            <consortium name="RefSeq"/>
        </authorList>
    </citation>
    <scope>IDENTIFICATION</scope>
    <source>
        <tissue evidence="2">Whole body</tissue>
    </source>
</reference>
<name>A0A8B8I1U1_VANTA</name>
<accession>A0A8B8I1U1</accession>
<gene>
    <name evidence="2" type="primary">LOC113396598</name>
</gene>
<dbReference type="OMA" id="VNGYKDC"/>
<protein>
    <submittedName>
        <fullName evidence="2">Uncharacterized protein LOC113396598</fullName>
    </submittedName>
</protein>
<dbReference type="Proteomes" id="UP001652626">
    <property type="component" value="Chromosome Z"/>
</dbReference>
<dbReference type="GeneID" id="113396598"/>
<dbReference type="AlphaFoldDB" id="A0A8B8I1U1"/>
<proteinExistence type="predicted"/>